<feature type="transmembrane region" description="Helical" evidence="1">
    <location>
        <begin position="21"/>
        <end position="43"/>
    </location>
</feature>
<keyword evidence="1" id="KW-0812">Transmembrane</keyword>
<evidence type="ECO:0000256" key="1">
    <source>
        <dbReference type="SAM" id="Phobius"/>
    </source>
</evidence>
<keyword evidence="1" id="KW-1133">Transmembrane helix</keyword>
<proteinExistence type="predicted"/>
<dbReference type="EMBL" id="JABEZY010000013">
    <property type="protein sequence ID" value="MBA0752210.1"/>
    <property type="molecule type" value="Genomic_DNA"/>
</dbReference>
<gene>
    <name evidence="2" type="ORF">Gogos_001067</name>
</gene>
<keyword evidence="1" id="KW-0472">Membrane</keyword>
<keyword evidence="3" id="KW-1185">Reference proteome</keyword>
<name>A0A7J9CUL3_GOSGO</name>
<feature type="non-terminal residue" evidence="2">
    <location>
        <position position="73"/>
    </location>
</feature>
<reference evidence="2 3" key="1">
    <citation type="journal article" date="2019" name="Genome Biol. Evol.">
        <title>Insights into the evolution of the New World diploid cottons (Gossypium, subgenus Houzingenia) based on genome sequencing.</title>
        <authorList>
            <person name="Grover C.E."/>
            <person name="Arick M.A. 2nd"/>
            <person name="Thrash A."/>
            <person name="Conover J.L."/>
            <person name="Sanders W.S."/>
            <person name="Peterson D.G."/>
            <person name="Frelichowski J.E."/>
            <person name="Scheffler J.A."/>
            <person name="Scheffler B.E."/>
            <person name="Wendel J.F."/>
        </authorList>
    </citation>
    <scope>NUCLEOTIDE SEQUENCE [LARGE SCALE GENOMIC DNA]</scope>
    <source>
        <strain evidence="2">5</strain>
        <tissue evidence="2">Leaf</tissue>
    </source>
</reference>
<dbReference type="AlphaFoldDB" id="A0A7J9CUL3"/>
<comment type="caution">
    <text evidence="2">The sequence shown here is derived from an EMBL/GenBank/DDBJ whole genome shotgun (WGS) entry which is preliminary data.</text>
</comment>
<evidence type="ECO:0000313" key="3">
    <source>
        <dbReference type="Proteomes" id="UP000593579"/>
    </source>
</evidence>
<evidence type="ECO:0000313" key="2">
    <source>
        <dbReference type="EMBL" id="MBA0752210.1"/>
    </source>
</evidence>
<protein>
    <submittedName>
        <fullName evidence="2">Uncharacterized protein</fullName>
    </submittedName>
</protein>
<accession>A0A7J9CUL3</accession>
<dbReference type="Proteomes" id="UP000593579">
    <property type="component" value="Unassembled WGS sequence"/>
</dbReference>
<dbReference type="OrthoDB" id="970334at2759"/>
<organism evidence="2 3">
    <name type="scientific">Gossypium gossypioides</name>
    <name type="common">Mexican cotton</name>
    <name type="synonym">Selera gossypioides</name>
    <dbReference type="NCBI Taxonomy" id="34282"/>
    <lineage>
        <taxon>Eukaryota</taxon>
        <taxon>Viridiplantae</taxon>
        <taxon>Streptophyta</taxon>
        <taxon>Embryophyta</taxon>
        <taxon>Tracheophyta</taxon>
        <taxon>Spermatophyta</taxon>
        <taxon>Magnoliopsida</taxon>
        <taxon>eudicotyledons</taxon>
        <taxon>Gunneridae</taxon>
        <taxon>Pentapetalae</taxon>
        <taxon>rosids</taxon>
        <taxon>malvids</taxon>
        <taxon>Malvales</taxon>
        <taxon>Malvaceae</taxon>
        <taxon>Malvoideae</taxon>
        <taxon>Gossypium</taxon>
    </lineage>
</organism>
<sequence length="73" mass="8673">MFYFNMQIEIQILLLIKLLKMVLSWATLISSLKMFLMILLRWLTKIDGHYSFLKGLDSTIACDLLTGRRSKFW</sequence>